<evidence type="ECO:0000313" key="2">
    <source>
        <dbReference type="Proteomes" id="UP000831701"/>
    </source>
</evidence>
<name>A0ACB8X0T5_9TELE</name>
<proteinExistence type="predicted"/>
<sequence length="1548" mass="173296">MIDLSFLTEEEQETILAVLKRDAELKKAEEKRVQNLQKTVSDKGQLRYMTGEWFYDTKQLRHQDRIHGSDIIRASMRHTHKPLTILELSQILPEKPSFVCSENKEVFVPPALCGVLQEPHMQLSNERYQSETSYETPQDTLKQVLMSPTKQRKNPFNSEVTANHTFEEKDSQLVDGAVDQTQTQNEESLPSSDSCMSYTSNLKQDPNDSLVTQNASVPMPMPRAVGTSLQDCFVEVDGPGDRLTNCAVPRGILKHLSTSSSTDSLFSHLDLQSPVSQDSPSETWIDRKHVRFSSMVVQSGVEWQDGKELGEHSLLDVDFITPSEENNSDLGDTGGTAVGTHSPLLNQSQVDSQEGELNCKNEACLQEQEAGQHQVVGDVFENCHPESLSPAVSALVSAEQESGKPVYMETKPEEDSHSQTKAINWPVGHNIHHQKLHEKSTDISLEANSDTKLSKASSHAMSPKPRQRLLGIFRRDKDKTAEAQKEEITISKEKETGCQVAAAKTMDTLASVKQEDRPSVMTEVRTLHLTALQNTPFKETMTSVDADTQCEATEGRAVQFPERLYDLKAFWERENRGPEIIFTRKETRHKDIAKTEIHRSHGPQTTADMESMNNNLSPQMEMTVEDTADRSQVNSLSSQTDSSLLVHLPKEDGTYRANPVLIYEETDDSLTGSVTESQISEPQENITSSVPASVEFNTQKQEEDISFPHLRQFNTSPKEDRPAKINEPKHFWEKKYTGPKAIAARFKEVSGSSVHSDKVSSEDLRPTLDSREKSEGETKMSPYKTSSNVVLKSFKVTDKGFVSPCPDRLQLSSSDGPGDLQSTCHQYQVKSETESQERPFSPGISQTPRSKLQDDEVRRSPSKTCHPRVLPRESSTPKRSRLEGSPLKTFPIEINPQTKVSEELQGKPTPVPRQRKSPSHDAKQTVLMESKPSTDITSHPQPSHLEDRGTYFGNVNTQQSSSSSPTSPQSKKVSEKTLGTFRCLARSFIPQDYQHYLGPREKAHVPPFHQERVGVAESDAVDRPQNSLRDYLGNQSHSPTEVNPPRISSWIVQNTDGSSSRDTTTGAWSWASSGSYDETSSPIMSALKRLSSRSMSSSKSLENLTSQTREERTQNNSREQVNQSVDDVSSLPPSGCTLSKSKQMKNSVSVPVIQDETDSDSTFDTLGCRRNTGSSMSNISLSSGMASMSSVCLQLTTIYHYHVIVNEQVSGSISSIYPADFGDIEVTGSIQFAVNYIQKLGEFHIFVVHCSDLAVADTKKNRSDPYVKCYLLPDKTKLGKRKTTVKKKTLNPTYNEILRFKTLMQVLKTQNLNISIWHNDTFGRNSFLGEVDLDLSEWDFSNTQINEYALKARLKDKVSAQTSALSPSRLMDSRGQMRVALRFLPQTSHSKRTSRVETGEVQIWVKDCKNLPPVRGVIIDPFVKCTVLPDKSQKSRQKTRVVKRTANPMFNHTMVYDGFQPEDLREACVELTVWDHDRLNNHYIGGLRLGLGTDTARALGLLEEYCTKLKKPEEQRLKTAIQRVMGIFKSNLFEALLVSNPSTNHANL</sequence>
<keyword evidence="2" id="KW-1185">Reference proteome</keyword>
<organism evidence="1 2">
    <name type="scientific">Scortum barcoo</name>
    <name type="common">barcoo grunter</name>
    <dbReference type="NCBI Taxonomy" id="214431"/>
    <lineage>
        <taxon>Eukaryota</taxon>
        <taxon>Metazoa</taxon>
        <taxon>Chordata</taxon>
        <taxon>Craniata</taxon>
        <taxon>Vertebrata</taxon>
        <taxon>Euteleostomi</taxon>
        <taxon>Actinopterygii</taxon>
        <taxon>Neopterygii</taxon>
        <taxon>Teleostei</taxon>
        <taxon>Neoteleostei</taxon>
        <taxon>Acanthomorphata</taxon>
        <taxon>Eupercaria</taxon>
        <taxon>Centrarchiformes</taxon>
        <taxon>Terapontoidei</taxon>
        <taxon>Terapontidae</taxon>
        <taxon>Scortum</taxon>
    </lineage>
</organism>
<evidence type="ECO:0000313" key="1">
    <source>
        <dbReference type="EMBL" id="KAI3373680.1"/>
    </source>
</evidence>
<accession>A0ACB8X0T5</accession>
<dbReference type="EMBL" id="CM041534">
    <property type="protein sequence ID" value="KAI3373680.1"/>
    <property type="molecule type" value="Genomic_DNA"/>
</dbReference>
<dbReference type="Proteomes" id="UP000831701">
    <property type="component" value="Chromosome 4"/>
</dbReference>
<gene>
    <name evidence="1" type="ORF">L3Q82_021958</name>
</gene>
<reference evidence="1" key="1">
    <citation type="submission" date="2022-04" db="EMBL/GenBank/DDBJ databases">
        <title>Jade perch genome.</title>
        <authorList>
            <person name="Chao B."/>
        </authorList>
    </citation>
    <scope>NUCLEOTIDE SEQUENCE</scope>
    <source>
        <strain evidence="1">CB-2022</strain>
    </source>
</reference>
<protein>
    <submittedName>
        <fullName evidence="1">Uncharacterized protein</fullName>
    </submittedName>
</protein>
<comment type="caution">
    <text evidence="1">The sequence shown here is derived from an EMBL/GenBank/DDBJ whole genome shotgun (WGS) entry which is preliminary data.</text>
</comment>